<feature type="domain" description="Nif11" evidence="1">
    <location>
        <begin position="1"/>
        <end position="48"/>
    </location>
</feature>
<dbReference type="KEGG" id="ppn:Palpr_1785"/>
<organism evidence="2 3">
    <name type="scientific">Paludibacter propionicigenes (strain DSM 17365 / JCM 13257 / WB4)</name>
    <dbReference type="NCBI Taxonomy" id="694427"/>
    <lineage>
        <taxon>Bacteria</taxon>
        <taxon>Pseudomonadati</taxon>
        <taxon>Bacteroidota</taxon>
        <taxon>Bacteroidia</taxon>
        <taxon>Bacteroidales</taxon>
        <taxon>Paludibacteraceae</taxon>
        <taxon>Paludibacter</taxon>
    </lineage>
</organism>
<dbReference type="eggNOG" id="ENOG503335S">
    <property type="taxonomic scope" value="Bacteria"/>
</dbReference>
<dbReference type="OrthoDB" id="1121904at2"/>
<sequence>MSKQSVENLLAKGGSDKEFRVKYDNVMSKEKFVELAIADGYDFTIEELTQVIRENGDQFENYGNPPKRSIWG</sequence>
<evidence type="ECO:0000259" key="1">
    <source>
        <dbReference type="Pfam" id="PF07862"/>
    </source>
</evidence>
<evidence type="ECO:0000313" key="3">
    <source>
        <dbReference type="Proteomes" id="UP000008718"/>
    </source>
</evidence>
<dbReference type="RefSeq" id="WP_013445293.1">
    <property type="nucleotide sequence ID" value="NC_014734.1"/>
</dbReference>
<name>E4T5D0_PALPW</name>
<reference key="1">
    <citation type="submission" date="2010-11" db="EMBL/GenBank/DDBJ databases">
        <title>The complete genome of Paludibacter propionicigenes DSM 17365.</title>
        <authorList>
            <consortium name="US DOE Joint Genome Institute (JGI-PGF)"/>
            <person name="Lucas S."/>
            <person name="Copeland A."/>
            <person name="Lapidus A."/>
            <person name="Bruce D."/>
            <person name="Goodwin L."/>
            <person name="Pitluck S."/>
            <person name="Kyrpides N."/>
            <person name="Mavromatis K."/>
            <person name="Ivanova N."/>
            <person name="Munk A.C."/>
            <person name="Brettin T."/>
            <person name="Detter J.C."/>
            <person name="Han C."/>
            <person name="Tapia R."/>
            <person name="Land M."/>
            <person name="Hauser L."/>
            <person name="Markowitz V."/>
            <person name="Cheng J.-F."/>
            <person name="Hugenholtz P."/>
            <person name="Woyke T."/>
            <person name="Wu D."/>
            <person name="Gronow S."/>
            <person name="Wellnitz S."/>
            <person name="Brambilla E."/>
            <person name="Klenk H.-P."/>
            <person name="Eisen J.A."/>
        </authorList>
    </citation>
    <scope>NUCLEOTIDE SEQUENCE</scope>
    <source>
        <strain>WB4</strain>
    </source>
</reference>
<proteinExistence type="predicted"/>
<dbReference type="Proteomes" id="UP000008718">
    <property type="component" value="Chromosome"/>
</dbReference>
<dbReference type="InterPro" id="IPR012903">
    <property type="entry name" value="Nif11"/>
</dbReference>
<protein>
    <recommendedName>
        <fullName evidence="1">Nif11 domain-containing protein</fullName>
    </recommendedName>
</protein>
<keyword evidence="3" id="KW-1185">Reference proteome</keyword>
<dbReference type="HOGENOM" id="CLU_2698667_0_0_10"/>
<reference evidence="2 3" key="2">
    <citation type="journal article" date="2011" name="Stand. Genomic Sci.">
        <title>Complete genome sequence of Paludibacter propionicigenes type strain (WB4).</title>
        <authorList>
            <person name="Gronow S."/>
            <person name="Munk C."/>
            <person name="Lapidus A."/>
            <person name="Nolan M."/>
            <person name="Lucas S."/>
            <person name="Hammon N."/>
            <person name="Deshpande S."/>
            <person name="Cheng J.F."/>
            <person name="Tapia R."/>
            <person name="Han C."/>
            <person name="Goodwin L."/>
            <person name="Pitluck S."/>
            <person name="Liolios K."/>
            <person name="Ivanova N."/>
            <person name="Mavromatis K."/>
            <person name="Mikhailova N."/>
            <person name="Pati A."/>
            <person name="Chen A."/>
            <person name="Palaniappan K."/>
            <person name="Land M."/>
            <person name="Hauser L."/>
            <person name="Chang Y.J."/>
            <person name="Jeffries C.D."/>
            <person name="Brambilla E."/>
            <person name="Rohde M."/>
            <person name="Goker M."/>
            <person name="Detter J.C."/>
            <person name="Woyke T."/>
            <person name="Bristow J."/>
            <person name="Eisen J.A."/>
            <person name="Markowitz V."/>
            <person name="Hugenholtz P."/>
            <person name="Kyrpides N.C."/>
            <person name="Klenk H.P."/>
        </authorList>
    </citation>
    <scope>NUCLEOTIDE SEQUENCE [LARGE SCALE GENOMIC DNA]</scope>
    <source>
        <strain evidence="3">DSM 17365 / JCM 13257 / WB4</strain>
    </source>
</reference>
<accession>E4T5D0</accession>
<dbReference type="STRING" id="694427.Palpr_1785"/>
<gene>
    <name evidence="2" type="ordered locus">Palpr_1785</name>
</gene>
<dbReference type="AlphaFoldDB" id="E4T5D0"/>
<dbReference type="Pfam" id="PF07862">
    <property type="entry name" value="Nif11"/>
    <property type="match status" value="1"/>
</dbReference>
<dbReference type="EMBL" id="CP002345">
    <property type="protein sequence ID" value="ADQ79924.1"/>
    <property type="molecule type" value="Genomic_DNA"/>
</dbReference>
<evidence type="ECO:0000313" key="2">
    <source>
        <dbReference type="EMBL" id="ADQ79924.1"/>
    </source>
</evidence>